<keyword evidence="4" id="KW-1185">Reference proteome</keyword>
<comment type="caution">
    <text evidence="3">The sequence shown here is derived from an EMBL/GenBank/DDBJ whole genome shotgun (WGS) entry which is preliminary data.</text>
</comment>
<evidence type="ECO:0000313" key="3">
    <source>
        <dbReference type="EMBL" id="NUU74305.1"/>
    </source>
</evidence>
<gene>
    <name evidence="3" type="ORF">HP552_03355</name>
</gene>
<dbReference type="RefSeq" id="WP_175394229.1">
    <property type="nucleotide sequence ID" value="NZ_JABMCB010000140.1"/>
</dbReference>
<evidence type="ECO:0008006" key="5">
    <source>
        <dbReference type="Google" id="ProtNLM"/>
    </source>
</evidence>
<evidence type="ECO:0000259" key="2">
    <source>
        <dbReference type="Pfam" id="PF15978"/>
    </source>
</evidence>
<dbReference type="Proteomes" id="UP000526125">
    <property type="component" value="Unassembled WGS sequence"/>
</dbReference>
<evidence type="ECO:0000313" key="4">
    <source>
        <dbReference type="Proteomes" id="UP000526125"/>
    </source>
</evidence>
<dbReference type="EMBL" id="JABMCB010000140">
    <property type="protein sequence ID" value="NUU74305.1"/>
    <property type="molecule type" value="Genomic_DNA"/>
</dbReference>
<dbReference type="InterPro" id="IPR032750">
    <property type="entry name" value="TnsD_C"/>
</dbReference>
<organism evidence="3 4">
    <name type="scientific">Paenibacillus xylanilyticus</name>
    <dbReference type="NCBI Taxonomy" id="248903"/>
    <lineage>
        <taxon>Bacteria</taxon>
        <taxon>Bacillati</taxon>
        <taxon>Bacillota</taxon>
        <taxon>Bacilli</taxon>
        <taxon>Bacillales</taxon>
        <taxon>Paenibacillaceae</taxon>
        <taxon>Paenibacillus</taxon>
    </lineage>
</organism>
<dbReference type="AlphaFoldDB" id="A0A7Y6EUE6"/>
<feature type="domain" description="Transposon Tn7 transposition protein TnsD C-terminal" evidence="2">
    <location>
        <begin position="238"/>
        <end position="568"/>
    </location>
</feature>
<dbReference type="Pfam" id="PF15978">
    <property type="entry name" value="TnsD"/>
    <property type="match status" value="1"/>
</dbReference>
<accession>A0A7Y6EUE6</accession>
<proteinExistence type="predicted"/>
<protein>
    <recommendedName>
        <fullName evidence="5">Transposon Tn7 transposition protein TnsD C-termianl domain-containing protein</fullName>
    </recommendedName>
</protein>
<evidence type="ECO:0000259" key="1">
    <source>
        <dbReference type="Pfam" id="PF06527"/>
    </source>
</evidence>
<dbReference type="InterPro" id="IPR009492">
    <property type="entry name" value="TniQ"/>
</dbReference>
<reference evidence="3 4" key="1">
    <citation type="submission" date="2020-05" db="EMBL/GenBank/DDBJ databases">
        <title>Genome Sequencing of Type Strains.</title>
        <authorList>
            <person name="Lemaire J.F."/>
            <person name="Inderbitzin P."/>
            <person name="Gregorio O.A."/>
            <person name="Collins S.B."/>
            <person name="Wespe N."/>
            <person name="Knight-Connoni V."/>
        </authorList>
    </citation>
    <scope>NUCLEOTIDE SEQUENCE [LARGE SCALE GENOMIC DNA]</scope>
    <source>
        <strain evidence="3 4">LMG 21957</strain>
    </source>
</reference>
<name>A0A7Y6EUE6_9BACL</name>
<feature type="domain" description="TniQ" evidence="1">
    <location>
        <begin position="6"/>
        <end position="154"/>
    </location>
</feature>
<sequence>MKKIIYFPPTYPDEDFRSIVHRYYLRSAKSFELSKEELLGKIKRGPIIYPENLTRISNDLGLMKDFENEIIENHSYFPMIRPFLTKERQAYILQGMRGNTTRNQLKALSMYSFTSSEGRYCPDCMIEDYDKYRTVYLHRLHQFLFLNHCLLHGKDLISSCNKCEEPLIRKDGREMPYDLYCTYCNQDLTESRNPKKRPTDQALIDDLNTLLKGTTLDIDFLHVKFMIYIGTRNFIHFRGGHIYKKKLMHQFIEFYGEKYLTEFGIFTENLMNDRRTKLFNKDYMGRHIIVYILLMRYLSGSVKSFLSQHECYSIKLPFGFGPWPCLNPICVHYNKNIISKVKRKVNEYVTGRFTCPDCGMIYTRKTRPNEDKNSGYSIDTWGPLFRGKVIELHEMGLNLTQISKQLHSNTTTVHKYLRPHIGHRRKRRYPRGIDDERVLEIGFFQAVVAQDDKKSIYKETILNAINTLGNGATRPQIRKSSHHRYNWLMKREREWMEKHLPPIRKSSKNINRNTLDDEMYSELKKAITSAYQKNPHKRIVGAVILQQVIASKRYLYYRHRSILPRSRELFESNIETADDYVIRTIDHFLERIQKSRYRSPSIITIGRLFPVVKQCSKEVKEWFIDELEKKNR</sequence>
<dbReference type="Pfam" id="PF06527">
    <property type="entry name" value="TniQ"/>
    <property type="match status" value="1"/>
</dbReference>